<dbReference type="RefSeq" id="WP_149389707.1">
    <property type="nucleotide sequence ID" value="NZ_SMRS01000001.1"/>
</dbReference>
<dbReference type="OrthoDB" id="8919536at2"/>
<keyword evidence="2" id="KW-1185">Reference proteome</keyword>
<reference evidence="1 2" key="1">
    <citation type="submission" date="2019-03" db="EMBL/GenBank/DDBJ databases">
        <title>Nitrincola sp. nov. isolated from an Indian soda lake.</title>
        <authorList>
            <person name="Joshi A."/>
            <person name="Thite S.V."/>
            <person name="Joseph N."/>
            <person name="Dhotre D."/>
            <person name="Moorthy M."/>
            <person name="Shouche Y.S."/>
        </authorList>
    </citation>
    <scope>NUCLEOTIDE SEQUENCE [LARGE SCALE GENOMIC DNA]</scope>
    <source>
        <strain evidence="1 2">MEB193</strain>
    </source>
</reference>
<sequence>MLISESFAAFKAKQKNVQWSVSAISENNELVVSLWDQFFEKRSKGTMTYADQVSRWKGLGNSEFIENLNIAKEKDLPVRAIIAKSKNPKAVAAGEPASNLGNTFHPKKDWTGKLTIWDGDNFEIEFSQCK</sequence>
<protein>
    <submittedName>
        <fullName evidence="1">Uncharacterized protein</fullName>
    </submittedName>
</protein>
<evidence type="ECO:0000313" key="1">
    <source>
        <dbReference type="EMBL" id="KAA0876458.1"/>
    </source>
</evidence>
<evidence type="ECO:0000313" key="2">
    <source>
        <dbReference type="Proteomes" id="UP000325302"/>
    </source>
</evidence>
<dbReference type="Proteomes" id="UP000325302">
    <property type="component" value="Unassembled WGS sequence"/>
</dbReference>
<name>A0A5A9W8L4_9GAMM</name>
<comment type="caution">
    <text evidence="1">The sequence shown here is derived from an EMBL/GenBank/DDBJ whole genome shotgun (WGS) entry which is preliminary data.</text>
</comment>
<organism evidence="1 2">
    <name type="scientific">Nitrincola tapanii</name>
    <dbReference type="NCBI Taxonomy" id="1708751"/>
    <lineage>
        <taxon>Bacteria</taxon>
        <taxon>Pseudomonadati</taxon>
        <taxon>Pseudomonadota</taxon>
        <taxon>Gammaproteobacteria</taxon>
        <taxon>Oceanospirillales</taxon>
        <taxon>Oceanospirillaceae</taxon>
        <taxon>Nitrincola</taxon>
    </lineage>
</organism>
<proteinExistence type="predicted"/>
<accession>A0A5A9W8L4</accession>
<dbReference type="EMBL" id="SMRS01000001">
    <property type="protein sequence ID" value="KAA0876458.1"/>
    <property type="molecule type" value="Genomic_DNA"/>
</dbReference>
<gene>
    <name evidence="1" type="ORF">E1H14_01665</name>
</gene>
<dbReference type="AlphaFoldDB" id="A0A5A9W8L4"/>